<evidence type="ECO:0000313" key="4">
    <source>
        <dbReference type="Proteomes" id="UP000188929"/>
    </source>
</evidence>
<dbReference type="Proteomes" id="UP000188929">
    <property type="component" value="Unassembled WGS sequence"/>
</dbReference>
<dbReference type="SUPFAM" id="SSF46955">
    <property type="entry name" value="Putative DNA-binding domain"/>
    <property type="match status" value="1"/>
</dbReference>
<accession>A0A1V2I9D0</accession>
<dbReference type="NCBIfam" id="TIGR01764">
    <property type="entry name" value="excise"/>
    <property type="match status" value="1"/>
</dbReference>
<dbReference type="EMBL" id="MOMC01000034">
    <property type="protein sequence ID" value="ONH29163.1"/>
    <property type="molecule type" value="Genomic_DNA"/>
</dbReference>
<dbReference type="InterPro" id="IPR041657">
    <property type="entry name" value="HTH_17"/>
</dbReference>
<dbReference type="STRING" id="1834516.BL253_17275"/>
<dbReference type="OrthoDB" id="5524782at2"/>
<keyword evidence="4" id="KW-1185">Reference proteome</keyword>
<gene>
    <name evidence="3" type="ORF">BL253_17275</name>
</gene>
<evidence type="ECO:0000256" key="1">
    <source>
        <dbReference type="SAM" id="MobiDB-lite"/>
    </source>
</evidence>
<reference evidence="4" key="1">
    <citation type="submission" date="2016-10" db="EMBL/GenBank/DDBJ databases">
        <title>Frankia sp. NRRL B-16386 Genome sequencing.</title>
        <authorList>
            <person name="Ghodhbane-Gtari F."/>
            <person name="Swanson E."/>
            <person name="Gueddou A."/>
            <person name="Hezbri K."/>
            <person name="Ktari K."/>
            <person name="Nouioui I."/>
            <person name="Morris K."/>
            <person name="Simpson S."/>
            <person name="Abebe-Akele F."/>
            <person name="Thomas K."/>
            <person name="Gtari M."/>
            <person name="Tisa L.S."/>
        </authorList>
    </citation>
    <scope>NUCLEOTIDE SEQUENCE [LARGE SCALE GENOMIC DNA]</scope>
    <source>
        <strain evidence="4">NRRL B-16386</strain>
    </source>
</reference>
<dbReference type="RefSeq" id="WP_076818196.1">
    <property type="nucleotide sequence ID" value="NZ_MOMC01000034.1"/>
</dbReference>
<feature type="region of interest" description="Disordered" evidence="1">
    <location>
        <begin position="47"/>
        <end position="131"/>
    </location>
</feature>
<protein>
    <submittedName>
        <fullName evidence="3">Excisionase</fullName>
    </submittedName>
</protein>
<feature type="domain" description="Helix-turn-helix" evidence="2">
    <location>
        <begin position="134"/>
        <end position="180"/>
    </location>
</feature>
<dbReference type="InterPro" id="IPR010093">
    <property type="entry name" value="SinI_DNA-bd"/>
</dbReference>
<dbReference type="InterPro" id="IPR009061">
    <property type="entry name" value="DNA-bd_dom_put_sf"/>
</dbReference>
<dbReference type="Pfam" id="PF12728">
    <property type="entry name" value="HTH_17"/>
    <property type="match status" value="1"/>
</dbReference>
<dbReference type="GO" id="GO:0003677">
    <property type="term" value="F:DNA binding"/>
    <property type="evidence" value="ECO:0007669"/>
    <property type="project" value="InterPro"/>
</dbReference>
<dbReference type="AlphaFoldDB" id="A0A1V2I9D0"/>
<feature type="compositionally biased region" description="Low complexity" evidence="1">
    <location>
        <begin position="102"/>
        <end position="113"/>
    </location>
</feature>
<name>A0A1V2I9D0_9ACTN</name>
<feature type="compositionally biased region" description="Basic and acidic residues" evidence="1">
    <location>
        <begin position="65"/>
        <end position="83"/>
    </location>
</feature>
<proteinExistence type="predicted"/>
<evidence type="ECO:0000259" key="2">
    <source>
        <dbReference type="Pfam" id="PF12728"/>
    </source>
</evidence>
<sequence length="189" mass="20294">MTPSEPTRAVYVRMPDKLAQKLDKAAERFGVSKRDLLATLVSDHLDVEGDELVFRPHGRGPGGKRTGERPDGEGAGDRPHDESATSSRGARPGDFWKKRAADAWGAGTAAGGARTEEDRAEPSAPTPAAPVSEVLTLEEAAELLRVSVDDVRALVESGDLPARRIGETWRLTRTAVLTWLGTETRTESG</sequence>
<comment type="caution">
    <text evidence="3">The sequence shown here is derived from an EMBL/GenBank/DDBJ whole genome shotgun (WGS) entry which is preliminary data.</text>
</comment>
<evidence type="ECO:0000313" key="3">
    <source>
        <dbReference type="EMBL" id="ONH29163.1"/>
    </source>
</evidence>
<organism evidence="3 4">
    <name type="scientific">Pseudofrankia asymbiotica</name>
    <dbReference type="NCBI Taxonomy" id="1834516"/>
    <lineage>
        <taxon>Bacteria</taxon>
        <taxon>Bacillati</taxon>
        <taxon>Actinomycetota</taxon>
        <taxon>Actinomycetes</taxon>
        <taxon>Frankiales</taxon>
        <taxon>Frankiaceae</taxon>
        <taxon>Pseudofrankia</taxon>
    </lineage>
</organism>